<dbReference type="GO" id="GO:0050661">
    <property type="term" value="F:NADP binding"/>
    <property type="evidence" value="ECO:0007669"/>
    <property type="project" value="InterPro"/>
</dbReference>
<keyword evidence="2" id="KW-0560">Oxidoreductase</keyword>
<evidence type="ECO:0000256" key="1">
    <source>
        <dbReference type="ARBA" id="ARBA00022857"/>
    </source>
</evidence>
<evidence type="ECO:0000256" key="6">
    <source>
        <dbReference type="ARBA" id="ARBA00037979"/>
    </source>
</evidence>
<dbReference type="InterPro" id="IPR008927">
    <property type="entry name" value="6-PGluconate_DH-like_C_sf"/>
</dbReference>
<evidence type="ECO:0000256" key="7">
    <source>
        <dbReference type="ARBA" id="ARBA00038870"/>
    </source>
</evidence>
<dbReference type="GO" id="GO:0016054">
    <property type="term" value="P:organic acid catabolic process"/>
    <property type="evidence" value="ECO:0007669"/>
    <property type="project" value="UniProtKB-ARBA"/>
</dbReference>
<comment type="similarity">
    <text evidence="6">Belongs to the HIBADH-related family. L-threonate dehydrogenase subfamily.</text>
</comment>
<evidence type="ECO:0000259" key="11">
    <source>
        <dbReference type="Pfam" id="PF03446"/>
    </source>
</evidence>
<dbReference type="InterPro" id="IPR036291">
    <property type="entry name" value="NAD(P)-bd_dom_sf"/>
</dbReference>
<dbReference type="OrthoDB" id="9812907at2"/>
<dbReference type="InterPro" id="IPR029154">
    <property type="entry name" value="HIBADH-like_NADP-bd"/>
</dbReference>
<evidence type="ECO:0000256" key="2">
    <source>
        <dbReference type="ARBA" id="ARBA00023002"/>
    </source>
</evidence>
<evidence type="ECO:0000256" key="8">
    <source>
        <dbReference type="ARBA" id="ARBA00039407"/>
    </source>
</evidence>
<sequence>MSGKAVVVGLGSMGMGMAKSLVRVGFDVTGADIDRSRVEELVEAGGSDRDPAQAAADAEVLVCVVLNATQSREVLFGEAGLARRLKPGAVIVACATVPPEFAREMAAEAAALELVYLDAPISGGAAKAAEGKLSIMASGSEDAFAAARPALDAMAETVHDLGREAGAGSAMKAVNQLLAGVHIAAMGEALAFATAQGLDLSRVVDVIGVSAGNSWMFQNRAPHVVDNDYAPRSAVNIWPKDLGIVSEIAEGAGLPVPLTAAALAQFRAAAEAGDGGVDDAAVVRVYARAAGLKLPGDD</sequence>
<evidence type="ECO:0000256" key="4">
    <source>
        <dbReference type="ARBA" id="ARBA00023277"/>
    </source>
</evidence>
<dbReference type="PROSITE" id="PS00895">
    <property type="entry name" value="3_HYDROXYISOBUT_DH"/>
    <property type="match status" value="1"/>
</dbReference>
<dbReference type="STRING" id="441119.SAMN04488047_10375"/>
<accession>A0A1I5N3H0</accession>
<keyword evidence="14" id="KW-1185">Reference proteome</keyword>
<evidence type="ECO:0000313" key="13">
    <source>
        <dbReference type="EMBL" id="SFP16257.1"/>
    </source>
</evidence>
<dbReference type="InterPro" id="IPR050006">
    <property type="entry name" value="LtnD"/>
</dbReference>
<reference evidence="13 14" key="1">
    <citation type="submission" date="2016-10" db="EMBL/GenBank/DDBJ databases">
        <authorList>
            <person name="de Groot N.N."/>
        </authorList>
    </citation>
    <scope>NUCLEOTIDE SEQUENCE [LARGE SCALE GENOMIC DNA]</scope>
    <source>
        <strain evidence="13 14">DSM 19547</strain>
    </source>
</reference>
<dbReference type="GO" id="GO:0016616">
    <property type="term" value="F:oxidoreductase activity, acting on the CH-OH group of donors, NAD or NADP as acceptor"/>
    <property type="evidence" value="ECO:0007669"/>
    <property type="project" value="InterPro"/>
</dbReference>
<keyword evidence="3" id="KW-0520">NAD</keyword>
<dbReference type="Gene3D" id="1.10.1040.10">
    <property type="entry name" value="N-(1-d-carboxylethyl)-l-norvaline Dehydrogenase, domain 2"/>
    <property type="match status" value="1"/>
</dbReference>
<feature type="domain" description="6-phosphogluconate dehydrogenase NADP-binding" evidence="11">
    <location>
        <begin position="7"/>
        <end position="159"/>
    </location>
</feature>
<dbReference type="PANTHER" id="PTHR43060">
    <property type="entry name" value="3-HYDROXYISOBUTYRATE DEHYDROGENASE-LIKE 1, MITOCHONDRIAL-RELATED"/>
    <property type="match status" value="1"/>
</dbReference>
<dbReference type="InterPro" id="IPR002204">
    <property type="entry name" value="3-OH-isobutyrate_DH-rel_CS"/>
</dbReference>
<name>A0A1I5N3H0_9RHOB</name>
<keyword evidence="1" id="KW-0521">NADP</keyword>
<dbReference type="InterPro" id="IPR013328">
    <property type="entry name" value="6PGD_dom2"/>
</dbReference>
<dbReference type="InterPro" id="IPR006115">
    <property type="entry name" value="6PGDH_NADP-bd"/>
</dbReference>
<dbReference type="Pfam" id="PF14833">
    <property type="entry name" value="NAD_binding_11"/>
    <property type="match status" value="1"/>
</dbReference>
<dbReference type="Proteomes" id="UP000199356">
    <property type="component" value="Unassembled WGS sequence"/>
</dbReference>
<dbReference type="EC" id="1.1.1.411" evidence="7"/>
<dbReference type="Gene3D" id="3.40.50.720">
    <property type="entry name" value="NAD(P)-binding Rossmann-like Domain"/>
    <property type="match status" value="1"/>
</dbReference>
<evidence type="ECO:0000313" key="14">
    <source>
        <dbReference type="Proteomes" id="UP000199356"/>
    </source>
</evidence>
<feature type="active site" evidence="10">
    <location>
        <position position="172"/>
    </location>
</feature>
<comment type="function">
    <text evidence="5">Catalyzes oxidation of L-threonate to 2-oxo-tetronate. Can use either NAD(+) or NADP(+) as cosubstrate, with a preference for NAD(+).</text>
</comment>
<proteinExistence type="inferred from homology"/>
<feature type="domain" description="3-hydroxyisobutyrate dehydrogenase-like NAD-binding" evidence="12">
    <location>
        <begin position="166"/>
        <end position="286"/>
    </location>
</feature>
<organism evidence="13 14">
    <name type="scientific">Tranquillimonas alkanivorans</name>
    <dbReference type="NCBI Taxonomy" id="441119"/>
    <lineage>
        <taxon>Bacteria</taxon>
        <taxon>Pseudomonadati</taxon>
        <taxon>Pseudomonadota</taxon>
        <taxon>Alphaproteobacteria</taxon>
        <taxon>Rhodobacterales</taxon>
        <taxon>Roseobacteraceae</taxon>
        <taxon>Tranquillimonas</taxon>
    </lineage>
</organism>
<dbReference type="AlphaFoldDB" id="A0A1I5N3H0"/>
<comment type="catalytic activity">
    <reaction evidence="9">
        <text>L-threonate + NAD(+) = 2-dehydro-L-erythronate + NADH + H(+)</text>
        <dbReference type="Rhea" id="RHEA:52548"/>
        <dbReference type="ChEBI" id="CHEBI:15378"/>
        <dbReference type="ChEBI" id="CHEBI:57540"/>
        <dbReference type="ChEBI" id="CHEBI:57561"/>
        <dbReference type="ChEBI" id="CHEBI:57945"/>
        <dbReference type="ChEBI" id="CHEBI:136669"/>
        <dbReference type="EC" id="1.1.1.411"/>
    </reaction>
</comment>
<dbReference type="Pfam" id="PF03446">
    <property type="entry name" value="NAD_binding_2"/>
    <property type="match status" value="1"/>
</dbReference>
<dbReference type="PIRSF" id="PIRSF000103">
    <property type="entry name" value="HIBADH"/>
    <property type="match status" value="1"/>
</dbReference>
<gene>
    <name evidence="13" type="ORF">SAMN04488047_10375</name>
</gene>
<dbReference type="GO" id="GO:0051287">
    <property type="term" value="F:NAD binding"/>
    <property type="evidence" value="ECO:0007669"/>
    <property type="project" value="InterPro"/>
</dbReference>
<dbReference type="InterPro" id="IPR015815">
    <property type="entry name" value="HIBADH-related"/>
</dbReference>
<evidence type="ECO:0000256" key="3">
    <source>
        <dbReference type="ARBA" id="ARBA00023027"/>
    </source>
</evidence>
<dbReference type="SUPFAM" id="SSF48179">
    <property type="entry name" value="6-phosphogluconate dehydrogenase C-terminal domain-like"/>
    <property type="match status" value="1"/>
</dbReference>
<dbReference type="PANTHER" id="PTHR43060:SF17">
    <property type="entry name" value="L-THREONATE DEHYDROGENASE"/>
    <property type="match status" value="1"/>
</dbReference>
<evidence type="ECO:0000259" key="12">
    <source>
        <dbReference type="Pfam" id="PF14833"/>
    </source>
</evidence>
<keyword evidence="4" id="KW-0119">Carbohydrate metabolism</keyword>
<dbReference type="RefSeq" id="WP_093418886.1">
    <property type="nucleotide sequence ID" value="NZ_FOXA01000003.1"/>
</dbReference>
<protein>
    <recommendedName>
        <fullName evidence="8">L-threonate dehydrogenase</fullName>
        <ecNumber evidence="7">1.1.1.411</ecNumber>
    </recommendedName>
</protein>
<dbReference type="NCBIfam" id="NF043037">
    <property type="entry name" value="ThreonDh"/>
    <property type="match status" value="1"/>
</dbReference>
<dbReference type="EMBL" id="FOXA01000003">
    <property type="protein sequence ID" value="SFP16257.1"/>
    <property type="molecule type" value="Genomic_DNA"/>
</dbReference>
<evidence type="ECO:0000256" key="10">
    <source>
        <dbReference type="PIRSR" id="PIRSR000103-1"/>
    </source>
</evidence>
<dbReference type="SUPFAM" id="SSF51735">
    <property type="entry name" value="NAD(P)-binding Rossmann-fold domains"/>
    <property type="match status" value="1"/>
</dbReference>
<evidence type="ECO:0000256" key="9">
    <source>
        <dbReference type="ARBA" id="ARBA00047312"/>
    </source>
</evidence>
<evidence type="ECO:0000256" key="5">
    <source>
        <dbReference type="ARBA" id="ARBA00037062"/>
    </source>
</evidence>